<name>A0A963Z0J7_9PROT</name>
<gene>
    <name evidence="2" type="ORF">ACELLULO517_08725</name>
</gene>
<feature type="region of interest" description="Disordered" evidence="1">
    <location>
        <begin position="1"/>
        <end position="22"/>
    </location>
</feature>
<proteinExistence type="predicted"/>
<protein>
    <recommendedName>
        <fullName evidence="4">Methyltransferase</fullName>
    </recommendedName>
</protein>
<dbReference type="Proteomes" id="UP000721844">
    <property type="component" value="Unassembled WGS sequence"/>
</dbReference>
<dbReference type="AlphaFoldDB" id="A0A963Z0J7"/>
<reference evidence="2 3" key="1">
    <citation type="journal article" date="2021" name="Microorganisms">
        <title>Acidisoma silvae sp. nov. and Acidisomacellulosilytica sp. nov., Two Acidophilic Bacteria Isolated from Decaying Wood, Hydrolyzing Cellulose and Producing Poly-3-hydroxybutyrate.</title>
        <authorList>
            <person name="Mieszkin S."/>
            <person name="Pouder E."/>
            <person name="Uroz S."/>
            <person name="Simon-Colin C."/>
            <person name="Alain K."/>
        </authorList>
    </citation>
    <scope>NUCLEOTIDE SEQUENCE [LARGE SCALE GENOMIC DNA]</scope>
    <source>
        <strain evidence="2 3">HW T5.17</strain>
    </source>
</reference>
<keyword evidence="3" id="KW-1185">Reference proteome</keyword>
<comment type="caution">
    <text evidence="2">The sequence shown here is derived from an EMBL/GenBank/DDBJ whole genome shotgun (WGS) entry which is preliminary data.</text>
</comment>
<sequence>MTSARDDNAGRAVSGAAACGAPSDPAWSFCHGRRSGARHDHFVFPDGEKTSDSTLLFLSRDAIQAHLLRAGFTDIAILGDWDGSPMTATSPEIIVVAA</sequence>
<dbReference type="EMBL" id="JAESVA010000003">
    <property type="protein sequence ID" value="MCB8880314.1"/>
    <property type="molecule type" value="Genomic_DNA"/>
</dbReference>
<evidence type="ECO:0000313" key="3">
    <source>
        <dbReference type="Proteomes" id="UP000721844"/>
    </source>
</evidence>
<evidence type="ECO:0000313" key="2">
    <source>
        <dbReference type="EMBL" id="MCB8880314.1"/>
    </source>
</evidence>
<accession>A0A963Z0J7</accession>
<dbReference type="RefSeq" id="WP_227306950.1">
    <property type="nucleotide sequence ID" value="NZ_JAESVA010000003.1"/>
</dbReference>
<evidence type="ECO:0000256" key="1">
    <source>
        <dbReference type="SAM" id="MobiDB-lite"/>
    </source>
</evidence>
<organism evidence="2 3">
    <name type="scientific">Acidisoma cellulosilyticum</name>
    <dbReference type="NCBI Taxonomy" id="2802395"/>
    <lineage>
        <taxon>Bacteria</taxon>
        <taxon>Pseudomonadati</taxon>
        <taxon>Pseudomonadota</taxon>
        <taxon>Alphaproteobacteria</taxon>
        <taxon>Acetobacterales</taxon>
        <taxon>Acidocellaceae</taxon>
        <taxon>Acidisoma</taxon>
    </lineage>
</organism>
<evidence type="ECO:0008006" key="4">
    <source>
        <dbReference type="Google" id="ProtNLM"/>
    </source>
</evidence>